<dbReference type="Proteomes" id="UP001642360">
    <property type="component" value="Unassembled WGS sequence"/>
</dbReference>
<dbReference type="InterPro" id="IPR027267">
    <property type="entry name" value="AH/BAR_dom_sf"/>
</dbReference>
<accession>A0ABC8RG21</accession>
<proteinExistence type="predicted"/>
<dbReference type="EMBL" id="CAUOFW020001347">
    <property type="protein sequence ID" value="CAK9143914.1"/>
    <property type="molecule type" value="Genomic_DNA"/>
</dbReference>
<keyword evidence="2" id="KW-1185">Reference proteome</keyword>
<dbReference type="Gene3D" id="1.20.1270.60">
    <property type="entry name" value="Arfaptin homology (AH) domain/BAR domain"/>
    <property type="match status" value="1"/>
</dbReference>
<dbReference type="AlphaFoldDB" id="A0ABC8RG21"/>
<protein>
    <submittedName>
        <fullName evidence="1">Uncharacterized protein</fullName>
    </submittedName>
</protein>
<name>A0ABC8RG21_9AQUA</name>
<reference evidence="1 2" key="1">
    <citation type="submission" date="2024-02" db="EMBL/GenBank/DDBJ databases">
        <authorList>
            <person name="Vignale AGUSTIN F."/>
            <person name="Sosa J E."/>
            <person name="Modenutti C."/>
        </authorList>
    </citation>
    <scope>NUCLEOTIDE SEQUENCE [LARGE SCALE GENOMIC DNA]</scope>
</reference>
<evidence type="ECO:0000313" key="1">
    <source>
        <dbReference type="EMBL" id="CAK9143914.1"/>
    </source>
</evidence>
<gene>
    <name evidence="1" type="ORF">ILEXP_LOCUS11651</name>
</gene>
<evidence type="ECO:0000313" key="2">
    <source>
        <dbReference type="Proteomes" id="UP001642360"/>
    </source>
</evidence>
<sequence length="174" mass="19996">MSKFITTFRELATYKELLRSQVEHVLIDRLTQFLSIDVLDAKMQTLNSINNVNYCSSLPGKLHYVYSAKIEQYNWKLNKPLAYSALYHNSSFLGVAVHERWHVTFIGGDIVLSMAYRLCRIDFSADEVDCVQLVLAWYRRWLHLGMPLCQWCWSDRCGLIVALAVSLASLSGVV</sequence>
<comment type="caution">
    <text evidence="1">The sequence shown here is derived from an EMBL/GenBank/DDBJ whole genome shotgun (WGS) entry which is preliminary data.</text>
</comment>
<organism evidence="1 2">
    <name type="scientific">Ilex paraguariensis</name>
    <name type="common">yerba mate</name>
    <dbReference type="NCBI Taxonomy" id="185542"/>
    <lineage>
        <taxon>Eukaryota</taxon>
        <taxon>Viridiplantae</taxon>
        <taxon>Streptophyta</taxon>
        <taxon>Embryophyta</taxon>
        <taxon>Tracheophyta</taxon>
        <taxon>Spermatophyta</taxon>
        <taxon>Magnoliopsida</taxon>
        <taxon>eudicotyledons</taxon>
        <taxon>Gunneridae</taxon>
        <taxon>Pentapetalae</taxon>
        <taxon>asterids</taxon>
        <taxon>campanulids</taxon>
        <taxon>Aquifoliales</taxon>
        <taxon>Aquifoliaceae</taxon>
        <taxon>Ilex</taxon>
    </lineage>
</organism>